<evidence type="ECO:0000256" key="6">
    <source>
        <dbReference type="PROSITE-ProRule" id="PRU00169"/>
    </source>
</evidence>
<dbReference type="GO" id="GO:0000976">
    <property type="term" value="F:transcription cis-regulatory region binding"/>
    <property type="evidence" value="ECO:0007669"/>
    <property type="project" value="TreeGrafter"/>
</dbReference>
<keyword evidence="11" id="KW-1185">Reference proteome</keyword>
<name>A0A128F286_9GAMM</name>
<dbReference type="InterPro" id="IPR036388">
    <property type="entry name" value="WH-like_DNA-bd_sf"/>
</dbReference>
<gene>
    <name evidence="10" type="primary">tctD</name>
    <name evidence="10" type="ORF">GCE9029_02122</name>
</gene>
<evidence type="ECO:0000259" key="8">
    <source>
        <dbReference type="PROSITE" id="PS50110"/>
    </source>
</evidence>
<sequence length="221" mass="25215">MRVLIVEDDRLISEAIEQRFTKQGHGVDCAYDGNIAHAMVSQTEYDLVILDLNLPNKSGEQIAKKIRHQSDCPILVLTARTEVQDRIQLLDLGADDYVTKPFDFGELEARCRAVVRRRQGTDTNNLVFGDIEFDVARCKVFVQGDEIILKQRELRLLEIFLSHTNRVMSKEELIDHLYGFDDTPNLNAIETYVARLRKAISHSNVEIKTLRGLGYAIDKQA</sequence>
<dbReference type="PANTHER" id="PTHR48111">
    <property type="entry name" value="REGULATOR OF RPOS"/>
    <property type="match status" value="1"/>
</dbReference>
<dbReference type="InterPro" id="IPR011006">
    <property type="entry name" value="CheY-like_superfamily"/>
</dbReference>
<dbReference type="OrthoDB" id="4127888at2"/>
<evidence type="ECO:0000256" key="2">
    <source>
        <dbReference type="ARBA" id="ARBA00023012"/>
    </source>
</evidence>
<dbReference type="STRING" id="1796497.GCE9029_02122"/>
<dbReference type="PROSITE" id="PS50110">
    <property type="entry name" value="RESPONSE_REGULATORY"/>
    <property type="match status" value="1"/>
</dbReference>
<dbReference type="RefSeq" id="WP_062663234.1">
    <property type="nucleotide sequence ID" value="NZ_FIZX01000002.1"/>
</dbReference>
<keyword evidence="4 7" id="KW-0238">DNA-binding</keyword>
<evidence type="ECO:0000259" key="9">
    <source>
        <dbReference type="PROSITE" id="PS51755"/>
    </source>
</evidence>
<dbReference type="Gene3D" id="6.10.250.690">
    <property type="match status" value="1"/>
</dbReference>
<keyword evidence="3" id="KW-0805">Transcription regulation</keyword>
<dbReference type="SUPFAM" id="SSF52172">
    <property type="entry name" value="CheY-like"/>
    <property type="match status" value="1"/>
</dbReference>
<keyword evidence="5" id="KW-0804">Transcription</keyword>
<dbReference type="AlphaFoldDB" id="A0A128F286"/>
<evidence type="ECO:0000256" key="5">
    <source>
        <dbReference type="ARBA" id="ARBA00023163"/>
    </source>
</evidence>
<accession>A0A128F286</accession>
<dbReference type="SMART" id="SM00448">
    <property type="entry name" value="REC"/>
    <property type="match status" value="1"/>
</dbReference>
<dbReference type="InterPro" id="IPR001867">
    <property type="entry name" value="OmpR/PhoB-type_DNA-bd"/>
</dbReference>
<dbReference type="Gene3D" id="1.10.10.10">
    <property type="entry name" value="Winged helix-like DNA-binding domain superfamily/Winged helix DNA-binding domain"/>
    <property type="match status" value="1"/>
</dbReference>
<dbReference type="InterPro" id="IPR039420">
    <property type="entry name" value="WalR-like"/>
</dbReference>
<dbReference type="EMBL" id="FIZX01000002">
    <property type="protein sequence ID" value="CZF80655.1"/>
    <property type="molecule type" value="Genomic_DNA"/>
</dbReference>
<keyword evidence="2" id="KW-0902">Two-component regulatory system</keyword>
<feature type="DNA-binding region" description="OmpR/PhoB-type" evidence="7">
    <location>
        <begin position="123"/>
        <end position="219"/>
    </location>
</feature>
<evidence type="ECO:0000313" key="11">
    <source>
        <dbReference type="Proteomes" id="UP000071641"/>
    </source>
</evidence>
<dbReference type="GO" id="GO:0032993">
    <property type="term" value="C:protein-DNA complex"/>
    <property type="evidence" value="ECO:0007669"/>
    <property type="project" value="TreeGrafter"/>
</dbReference>
<evidence type="ECO:0000256" key="3">
    <source>
        <dbReference type="ARBA" id="ARBA00023015"/>
    </source>
</evidence>
<dbReference type="Pfam" id="PF00072">
    <property type="entry name" value="Response_reg"/>
    <property type="match status" value="1"/>
</dbReference>
<protein>
    <submittedName>
        <fullName evidence="10">Transcriptional regulatory protein tctD</fullName>
    </submittedName>
</protein>
<dbReference type="GO" id="GO:0005829">
    <property type="term" value="C:cytosol"/>
    <property type="evidence" value="ECO:0007669"/>
    <property type="project" value="TreeGrafter"/>
</dbReference>
<dbReference type="Proteomes" id="UP000071641">
    <property type="component" value="Unassembled WGS sequence"/>
</dbReference>
<feature type="domain" description="Response regulatory" evidence="8">
    <location>
        <begin position="2"/>
        <end position="115"/>
    </location>
</feature>
<dbReference type="FunFam" id="3.40.50.2300:FF:000002">
    <property type="entry name" value="DNA-binding response regulator PhoP"/>
    <property type="match status" value="1"/>
</dbReference>
<reference evidence="11" key="1">
    <citation type="submission" date="2016-02" db="EMBL/GenBank/DDBJ databases">
        <authorList>
            <person name="Rodrigo-Torres Lidia"/>
            <person name="Arahal R.David."/>
        </authorList>
    </citation>
    <scope>NUCLEOTIDE SEQUENCE [LARGE SCALE GENOMIC DNA]</scope>
    <source>
        <strain evidence="11">CECT 9029</strain>
    </source>
</reference>
<dbReference type="PANTHER" id="PTHR48111:SF1">
    <property type="entry name" value="TWO-COMPONENT RESPONSE REGULATOR ORR33"/>
    <property type="match status" value="1"/>
</dbReference>
<dbReference type="CDD" id="cd00383">
    <property type="entry name" value="trans_reg_C"/>
    <property type="match status" value="1"/>
</dbReference>
<dbReference type="InterPro" id="IPR001789">
    <property type="entry name" value="Sig_transdc_resp-reg_receiver"/>
</dbReference>
<dbReference type="Pfam" id="PF00486">
    <property type="entry name" value="Trans_reg_C"/>
    <property type="match status" value="1"/>
</dbReference>
<feature type="modified residue" description="4-aspartylphosphate" evidence="6">
    <location>
        <position position="51"/>
    </location>
</feature>
<dbReference type="PROSITE" id="PS51755">
    <property type="entry name" value="OMPR_PHOB"/>
    <property type="match status" value="1"/>
</dbReference>
<organism evidence="10 11">
    <name type="scientific">Grimontia celer</name>
    <dbReference type="NCBI Taxonomy" id="1796497"/>
    <lineage>
        <taxon>Bacteria</taxon>
        <taxon>Pseudomonadati</taxon>
        <taxon>Pseudomonadota</taxon>
        <taxon>Gammaproteobacteria</taxon>
        <taxon>Vibrionales</taxon>
        <taxon>Vibrionaceae</taxon>
        <taxon>Grimontia</taxon>
    </lineage>
</organism>
<dbReference type="CDD" id="cd17574">
    <property type="entry name" value="REC_OmpR"/>
    <property type="match status" value="1"/>
</dbReference>
<keyword evidence="1 6" id="KW-0597">Phosphoprotein</keyword>
<proteinExistence type="predicted"/>
<evidence type="ECO:0000256" key="1">
    <source>
        <dbReference type="ARBA" id="ARBA00022553"/>
    </source>
</evidence>
<dbReference type="GO" id="GO:0000156">
    <property type="term" value="F:phosphorelay response regulator activity"/>
    <property type="evidence" value="ECO:0007669"/>
    <property type="project" value="TreeGrafter"/>
</dbReference>
<feature type="domain" description="OmpR/PhoB-type" evidence="9">
    <location>
        <begin position="123"/>
        <end position="219"/>
    </location>
</feature>
<dbReference type="Gene3D" id="3.40.50.2300">
    <property type="match status" value="1"/>
</dbReference>
<dbReference type="GO" id="GO:0006355">
    <property type="term" value="P:regulation of DNA-templated transcription"/>
    <property type="evidence" value="ECO:0007669"/>
    <property type="project" value="InterPro"/>
</dbReference>
<evidence type="ECO:0000256" key="4">
    <source>
        <dbReference type="ARBA" id="ARBA00023125"/>
    </source>
</evidence>
<dbReference type="SMART" id="SM00862">
    <property type="entry name" value="Trans_reg_C"/>
    <property type="match status" value="1"/>
</dbReference>
<evidence type="ECO:0000313" key="10">
    <source>
        <dbReference type="EMBL" id="CZF80655.1"/>
    </source>
</evidence>
<evidence type="ECO:0000256" key="7">
    <source>
        <dbReference type="PROSITE-ProRule" id="PRU01091"/>
    </source>
</evidence>